<reference evidence="1" key="2">
    <citation type="submission" date="2020-09" db="EMBL/GenBank/DDBJ databases">
        <authorList>
            <person name="Sun Q."/>
            <person name="Ohkuma M."/>
        </authorList>
    </citation>
    <scope>NUCLEOTIDE SEQUENCE</scope>
    <source>
        <strain evidence="1">JCM 14371</strain>
    </source>
</reference>
<protein>
    <submittedName>
        <fullName evidence="1">Uncharacterized protein</fullName>
    </submittedName>
</protein>
<dbReference type="Proteomes" id="UP000635726">
    <property type="component" value="Unassembled WGS sequence"/>
</dbReference>
<comment type="caution">
    <text evidence="1">The sequence shown here is derived from an EMBL/GenBank/DDBJ whole genome shotgun (WGS) entry which is preliminary data.</text>
</comment>
<accession>A0A917P7L4</accession>
<sequence length="82" mass="9535">MPLSNIVMSTQVFHSLAELRTVIESHQAWGMSLDEFKRKFGTREEGGITYATRFEWGSTASTLQDMWEIVQYIHRFYGSVEN</sequence>
<evidence type="ECO:0000313" key="2">
    <source>
        <dbReference type="Proteomes" id="UP000635726"/>
    </source>
</evidence>
<dbReference type="RefSeq" id="WP_188960744.1">
    <property type="nucleotide sequence ID" value="NZ_BMOE01000001.1"/>
</dbReference>
<name>A0A917P7L4_9DEIO</name>
<organism evidence="1 2">
    <name type="scientific">Deinococcus aquiradiocola</name>
    <dbReference type="NCBI Taxonomy" id="393059"/>
    <lineage>
        <taxon>Bacteria</taxon>
        <taxon>Thermotogati</taxon>
        <taxon>Deinococcota</taxon>
        <taxon>Deinococci</taxon>
        <taxon>Deinococcales</taxon>
        <taxon>Deinococcaceae</taxon>
        <taxon>Deinococcus</taxon>
    </lineage>
</organism>
<gene>
    <name evidence="1" type="ORF">GCM10008939_06430</name>
</gene>
<proteinExistence type="predicted"/>
<dbReference type="AlphaFoldDB" id="A0A917P7L4"/>
<keyword evidence="2" id="KW-1185">Reference proteome</keyword>
<evidence type="ECO:0000313" key="1">
    <source>
        <dbReference type="EMBL" id="GGJ65230.1"/>
    </source>
</evidence>
<reference evidence="1" key="1">
    <citation type="journal article" date="2014" name="Int. J. Syst. Evol. Microbiol.">
        <title>Complete genome sequence of Corynebacterium casei LMG S-19264T (=DSM 44701T), isolated from a smear-ripened cheese.</title>
        <authorList>
            <consortium name="US DOE Joint Genome Institute (JGI-PGF)"/>
            <person name="Walter F."/>
            <person name="Albersmeier A."/>
            <person name="Kalinowski J."/>
            <person name="Ruckert C."/>
        </authorList>
    </citation>
    <scope>NUCLEOTIDE SEQUENCE</scope>
    <source>
        <strain evidence="1">JCM 14371</strain>
    </source>
</reference>
<dbReference type="EMBL" id="BMOE01000001">
    <property type="protein sequence ID" value="GGJ65230.1"/>
    <property type="molecule type" value="Genomic_DNA"/>
</dbReference>